<feature type="chain" id="PRO_5044076094" evidence="2">
    <location>
        <begin position="23"/>
        <end position="213"/>
    </location>
</feature>
<accession>A0A3A8ICR7</accession>
<evidence type="ECO:0000313" key="3">
    <source>
        <dbReference type="EMBL" id="NOK34738.1"/>
    </source>
</evidence>
<dbReference type="Proteomes" id="UP000563426">
    <property type="component" value="Unassembled WGS sequence"/>
</dbReference>
<evidence type="ECO:0000256" key="2">
    <source>
        <dbReference type="SAM" id="SignalP"/>
    </source>
</evidence>
<organism evidence="3 4">
    <name type="scientific">Corallococcus exercitus</name>
    <dbReference type="NCBI Taxonomy" id="2316736"/>
    <lineage>
        <taxon>Bacteria</taxon>
        <taxon>Pseudomonadati</taxon>
        <taxon>Myxococcota</taxon>
        <taxon>Myxococcia</taxon>
        <taxon>Myxococcales</taxon>
        <taxon>Cystobacterineae</taxon>
        <taxon>Myxococcaceae</taxon>
        <taxon>Corallococcus</taxon>
    </lineage>
</organism>
<gene>
    <name evidence="3" type="ORF">HMI49_16185</name>
</gene>
<dbReference type="RefSeq" id="WP_120524342.1">
    <property type="nucleotide sequence ID" value="NZ_JABFJV010000081.1"/>
</dbReference>
<evidence type="ECO:0000313" key="4">
    <source>
        <dbReference type="Proteomes" id="UP000563426"/>
    </source>
</evidence>
<reference evidence="3 4" key="1">
    <citation type="submission" date="2020-05" db="EMBL/GenBank/DDBJ databases">
        <authorList>
            <person name="Whitworth D."/>
        </authorList>
    </citation>
    <scope>NUCLEOTIDE SEQUENCE [LARGE SCALE GENOMIC DNA]</scope>
    <source>
        <strain evidence="3 4">AB043B</strain>
    </source>
</reference>
<sequence length="213" mass="22771">MSRLLIACAVLLGATSFAQAPAAPPSPPKAATAPAAPAAPAKPNPLKAAADRTQAALAQVPKAKPEDVKSMDAILKALYDVISGPAGTPRDWQRFRSLFYPGAQLIPLVKPPGATTLAARPITPEDYVTWGQEATATHGFFEKETARQTHAFGALVQVMSTYEARGTQDGPLIAKGVNSIQLFNDGQRWWVMNIFWIDENTAGLKVPKDLTQK</sequence>
<feature type="signal peptide" evidence="2">
    <location>
        <begin position="1"/>
        <end position="22"/>
    </location>
</feature>
<feature type="compositionally biased region" description="Low complexity" evidence="1">
    <location>
        <begin position="29"/>
        <end position="46"/>
    </location>
</feature>
<feature type="region of interest" description="Disordered" evidence="1">
    <location>
        <begin position="21"/>
        <end position="46"/>
    </location>
</feature>
<proteinExistence type="predicted"/>
<keyword evidence="4" id="KW-1185">Reference proteome</keyword>
<dbReference type="EMBL" id="JABFJV010000081">
    <property type="protein sequence ID" value="NOK34738.1"/>
    <property type="molecule type" value="Genomic_DNA"/>
</dbReference>
<dbReference type="OrthoDB" id="8754772at2"/>
<evidence type="ECO:0000256" key="1">
    <source>
        <dbReference type="SAM" id="MobiDB-lite"/>
    </source>
</evidence>
<name>A0A3A8ICR7_9BACT</name>
<protein>
    <submittedName>
        <fullName evidence="3">Nuclear transport factor 2 family protein</fullName>
    </submittedName>
</protein>
<comment type="caution">
    <text evidence="3">The sequence shown here is derived from an EMBL/GenBank/DDBJ whole genome shotgun (WGS) entry which is preliminary data.</text>
</comment>
<keyword evidence="2" id="KW-0732">Signal</keyword>
<dbReference type="AlphaFoldDB" id="A0A3A8ICR7"/>